<gene>
    <name evidence="7" type="ORF">ACFQZV_10560</name>
</gene>
<keyword evidence="3" id="KW-0862">Zinc</keyword>
<sequence length="120" mass="12779">MTSDDATDVRAALARVRDDATARAASLDEALAGLRAGRERDTADDEHDPEGATLSAEWSRLEGLHQDALRERDAADVALRRVDAPGFGCCADCGCRIPNERLVARPTATRCVACAQKAGE</sequence>
<name>A0ABW2ZT63_9MICO</name>
<evidence type="ECO:0000256" key="3">
    <source>
        <dbReference type="ARBA" id="ARBA00022833"/>
    </source>
</evidence>
<accession>A0ABW2ZT63</accession>
<comment type="caution">
    <text evidence="7">The sequence shown here is derived from an EMBL/GenBank/DDBJ whole genome shotgun (WGS) entry which is preliminary data.</text>
</comment>
<evidence type="ECO:0000256" key="4">
    <source>
        <dbReference type="PROSITE-ProRule" id="PRU00510"/>
    </source>
</evidence>
<evidence type="ECO:0000313" key="8">
    <source>
        <dbReference type="Proteomes" id="UP001597042"/>
    </source>
</evidence>
<feature type="region of interest" description="Disordered" evidence="5">
    <location>
        <begin position="34"/>
        <end position="55"/>
    </location>
</feature>
<dbReference type="PANTHER" id="PTHR33823">
    <property type="entry name" value="RNA POLYMERASE-BINDING TRANSCRIPTION FACTOR DKSA-RELATED"/>
    <property type="match status" value="1"/>
</dbReference>
<dbReference type="EMBL" id="JBHTIM010000001">
    <property type="protein sequence ID" value="MFD0781733.1"/>
    <property type="molecule type" value="Genomic_DNA"/>
</dbReference>
<organism evidence="7 8">
    <name type="scientific">Microbacterium koreense</name>
    <dbReference type="NCBI Taxonomy" id="323761"/>
    <lineage>
        <taxon>Bacteria</taxon>
        <taxon>Bacillati</taxon>
        <taxon>Actinomycetota</taxon>
        <taxon>Actinomycetes</taxon>
        <taxon>Micrococcales</taxon>
        <taxon>Microbacteriaceae</taxon>
        <taxon>Microbacterium</taxon>
    </lineage>
</organism>
<evidence type="ECO:0000256" key="1">
    <source>
        <dbReference type="ARBA" id="ARBA00022723"/>
    </source>
</evidence>
<feature type="domain" description="Zinc finger DksA/TraR C4-type" evidence="6">
    <location>
        <begin position="87"/>
        <end position="117"/>
    </location>
</feature>
<reference evidence="8" key="1">
    <citation type="journal article" date="2019" name="Int. J. Syst. Evol. Microbiol.">
        <title>The Global Catalogue of Microorganisms (GCM) 10K type strain sequencing project: providing services to taxonomists for standard genome sequencing and annotation.</title>
        <authorList>
            <consortium name="The Broad Institute Genomics Platform"/>
            <consortium name="The Broad Institute Genome Sequencing Center for Infectious Disease"/>
            <person name="Wu L."/>
            <person name="Ma J."/>
        </authorList>
    </citation>
    <scope>NUCLEOTIDE SEQUENCE [LARGE SCALE GENOMIC DNA]</scope>
    <source>
        <strain evidence="8">CCUG 50754</strain>
    </source>
</reference>
<dbReference type="PROSITE" id="PS51128">
    <property type="entry name" value="ZF_DKSA_2"/>
    <property type="match status" value="1"/>
</dbReference>
<dbReference type="Proteomes" id="UP001597042">
    <property type="component" value="Unassembled WGS sequence"/>
</dbReference>
<evidence type="ECO:0000313" key="7">
    <source>
        <dbReference type="EMBL" id="MFD0781733.1"/>
    </source>
</evidence>
<evidence type="ECO:0000259" key="6">
    <source>
        <dbReference type="Pfam" id="PF01258"/>
    </source>
</evidence>
<proteinExistence type="predicted"/>
<dbReference type="Gene3D" id="1.20.120.910">
    <property type="entry name" value="DksA, coiled-coil domain"/>
    <property type="match status" value="1"/>
</dbReference>
<dbReference type="SUPFAM" id="SSF57716">
    <property type="entry name" value="Glucocorticoid receptor-like (DNA-binding domain)"/>
    <property type="match status" value="1"/>
</dbReference>
<keyword evidence="1" id="KW-0479">Metal-binding</keyword>
<feature type="zinc finger region" description="dksA C4-type" evidence="4">
    <location>
        <begin position="90"/>
        <end position="114"/>
    </location>
</feature>
<evidence type="ECO:0000256" key="2">
    <source>
        <dbReference type="ARBA" id="ARBA00022771"/>
    </source>
</evidence>
<dbReference type="InterPro" id="IPR000962">
    <property type="entry name" value="Znf_DskA_TraR"/>
</dbReference>
<dbReference type="PANTHER" id="PTHR33823:SF2">
    <property type="entry name" value="RNA POLYMERASE-BINDING TRANSCRIPTION FACTOR DKSA"/>
    <property type="match status" value="1"/>
</dbReference>
<protein>
    <submittedName>
        <fullName evidence="7">TraR/DksA family transcriptional regulator</fullName>
    </submittedName>
</protein>
<dbReference type="Pfam" id="PF01258">
    <property type="entry name" value="zf-dskA_traR"/>
    <property type="match status" value="1"/>
</dbReference>
<evidence type="ECO:0000256" key="5">
    <source>
        <dbReference type="SAM" id="MobiDB-lite"/>
    </source>
</evidence>
<keyword evidence="8" id="KW-1185">Reference proteome</keyword>
<keyword evidence="2" id="KW-0863">Zinc-finger</keyword>
<dbReference type="RefSeq" id="WP_378749316.1">
    <property type="nucleotide sequence ID" value="NZ_JBHSSV010000001.1"/>
</dbReference>